<dbReference type="HOGENOM" id="CLU_105077_0_0_9"/>
<dbReference type="InterPro" id="IPR016181">
    <property type="entry name" value="Acyl_CoA_acyltransferase"/>
</dbReference>
<dbReference type="SUPFAM" id="SSF55729">
    <property type="entry name" value="Acyl-CoA N-acyltransferases (Nat)"/>
    <property type="match status" value="1"/>
</dbReference>
<reference evidence="2 3" key="1">
    <citation type="submission" date="2007-03" db="EMBL/GenBank/DDBJ databases">
        <authorList>
            <person name="Fulton L."/>
            <person name="Clifton S."/>
            <person name="Fulton B."/>
            <person name="Xu J."/>
            <person name="Minx P."/>
            <person name="Pepin K.H."/>
            <person name="Johnson M."/>
            <person name="Thiruvilangam P."/>
            <person name="Bhonagiri V."/>
            <person name="Nash W.E."/>
            <person name="Mardis E.R."/>
            <person name="Wilson R.K."/>
        </authorList>
    </citation>
    <scope>NUCLEOTIDE SEQUENCE [LARGE SCALE GENOMIC DNA]</scope>
    <source>
        <strain evidence="2 3">ATCC 27756</strain>
    </source>
</reference>
<protein>
    <recommendedName>
        <fullName evidence="1">N-acetyltransferase domain-containing protein</fullName>
    </recommendedName>
</protein>
<evidence type="ECO:0000313" key="2">
    <source>
        <dbReference type="EMBL" id="EDK23638.1"/>
    </source>
</evidence>
<name>A5KPG3_9FIRM</name>
<dbReference type="AlphaFoldDB" id="A5KPG3"/>
<accession>A5KPG3</accession>
<dbReference type="Proteomes" id="UP000003577">
    <property type="component" value="Unassembled WGS sequence"/>
</dbReference>
<reference evidence="2 3" key="2">
    <citation type="submission" date="2007-04" db="EMBL/GenBank/DDBJ databases">
        <title>Draft genome sequence of Ruminococcus torques (ATCC 27756).</title>
        <authorList>
            <person name="Sudarsanam P."/>
            <person name="Ley R."/>
            <person name="Guruge J."/>
            <person name="Turnbaugh P.J."/>
            <person name="Mahowald M."/>
            <person name="Liep D."/>
            <person name="Gordon J."/>
        </authorList>
    </citation>
    <scope>NUCLEOTIDE SEQUENCE [LARGE SCALE GENOMIC DNA]</scope>
    <source>
        <strain evidence="2 3">ATCC 27756</strain>
    </source>
</reference>
<dbReference type="Pfam" id="PF13508">
    <property type="entry name" value="Acetyltransf_7"/>
    <property type="match status" value="1"/>
</dbReference>
<evidence type="ECO:0000259" key="1">
    <source>
        <dbReference type="PROSITE" id="PS51186"/>
    </source>
</evidence>
<feature type="domain" description="N-acetyltransferase" evidence="1">
    <location>
        <begin position="17"/>
        <end position="192"/>
    </location>
</feature>
<evidence type="ECO:0000313" key="3">
    <source>
        <dbReference type="Proteomes" id="UP000003577"/>
    </source>
</evidence>
<comment type="caution">
    <text evidence="2">The sequence shown here is derived from an EMBL/GenBank/DDBJ whole genome shotgun (WGS) entry which is preliminary data.</text>
</comment>
<gene>
    <name evidence="2" type="ORF">RUMTOR_02146</name>
</gene>
<proteinExistence type="predicted"/>
<organism evidence="2 3">
    <name type="scientific">[Ruminococcus] torques ATCC 27756</name>
    <dbReference type="NCBI Taxonomy" id="411460"/>
    <lineage>
        <taxon>Bacteria</taxon>
        <taxon>Bacillati</taxon>
        <taxon>Bacillota</taxon>
        <taxon>Clostridia</taxon>
        <taxon>Lachnospirales</taxon>
        <taxon>Lachnospiraceae</taxon>
        <taxon>Mediterraneibacter</taxon>
    </lineage>
</organism>
<dbReference type="PaxDb" id="411460-RUMTOR_02146"/>
<dbReference type="PROSITE" id="PS51186">
    <property type="entry name" value="GNAT"/>
    <property type="match status" value="1"/>
</dbReference>
<dbReference type="GO" id="GO:0016747">
    <property type="term" value="F:acyltransferase activity, transferring groups other than amino-acyl groups"/>
    <property type="evidence" value="ECO:0007669"/>
    <property type="project" value="InterPro"/>
</dbReference>
<sequence length="207" mass="24289">MMKRRKSMIKRRKEIGMEFICAEEKQWKEIKTIYMEAFPKRERKPYFALRHSVKTKKAVVMAATEGEQVLGFIVLIPYKDMVMADYLAVSSKVRSRGTGSYIMQNVCRQYKDKKIVLLIERLDDKAENKEQRIARRKFYLKNRFTSSDIFITGASGEMEIMNFGEKVSEEAYIDLQKYALGTVMFRLSKIKVAEKTPHKKREEADQG</sequence>
<dbReference type="InterPro" id="IPR000182">
    <property type="entry name" value="GNAT_dom"/>
</dbReference>
<dbReference type="EMBL" id="AAVP02000012">
    <property type="protein sequence ID" value="EDK23638.1"/>
    <property type="molecule type" value="Genomic_DNA"/>
</dbReference>
<dbReference type="Gene3D" id="3.40.630.30">
    <property type="match status" value="1"/>
</dbReference>